<keyword evidence="1" id="KW-0812">Transmembrane</keyword>
<dbReference type="Pfam" id="PF10861">
    <property type="entry name" value="DUF2784"/>
    <property type="match status" value="1"/>
</dbReference>
<protein>
    <submittedName>
        <fullName evidence="2">DUF2784 domain-containing protein</fullName>
    </submittedName>
</protein>
<organism evidence="2 3">
    <name type="scientific">Adhaeribacter arboris</name>
    <dbReference type="NCBI Taxonomy" id="2072846"/>
    <lineage>
        <taxon>Bacteria</taxon>
        <taxon>Pseudomonadati</taxon>
        <taxon>Bacteroidota</taxon>
        <taxon>Cytophagia</taxon>
        <taxon>Cytophagales</taxon>
        <taxon>Hymenobacteraceae</taxon>
        <taxon>Adhaeribacter</taxon>
    </lineage>
</organism>
<sequence>MLTFLDVLFTGIHLLIICFNLFGWIWSATRKLHLICVGLTTFRWVVLGIWFGWGYCSITDYQWQIKEKLGEQNLPNSFIKYYADKLLHQDINALFMDTVTAVLFALAALISVYVNLRLRKLQT</sequence>
<gene>
    <name evidence="2" type="ORF">AHMF7605_05855</name>
</gene>
<reference evidence="2 3" key="1">
    <citation type="submission" date="2018-03" db="EMBL/GenBank/DDBJ databases">
        <title>Adhaeribacter sp. HMF7605 Genome sequencing and assembly.</title>
        <authorList>
            <person name="Kang H."/>
            <person name="Kang J."/>
            <person name="Cha I."/>
            <person name="Kim H."/>
            <person name="Joh K."/>
        </authorList>
    </citation>
    <scope>NUCLEOTIDE SEQUENCE [LARGE SCALE GENOMIC DNA]</scope>
    <source>
        <strain evidence="2 3">HMF7605</strain>
    </source>
</reference>
<evidence type="ECO:0000313" key="2">
    <source>
        <dbReference type="EMBL" id="PSR53082.1"/>
    </source>
</evidence>
<accession>A0A2T2YC35</accession>
<keyword evidence="3" id="KW-1185">Reference proteome</keyword>
<feature type="transmembrane region" description="Helical" evidence="1">
    <location>
        <begin position="94"/>
        <end position="116"/>
    </location>
</feature>
<keyword evidence="1" id="KW-0472">Membrane</keyword>
<keyword evidence="1" id="KW-1133">Transmembrane helix</keyword>
<proteinExistence type="predicted"/>
<dbReference type="RefSeq" id="WP_106927352.1">
    <property type="nucleotide sequence ID" value="NZ_PYFT01000001.1"/>
</dbReference>
<evidence type="ECO:0000313" key="3">
    <source>
        <dbReference type="Proteomes" id="UP000240357"/>
    </source>
</evidence>
<comment type="caution">
    <text evidence="2">The sequence shown here is derived from an EMBL/GenBank/DDBJ whole genome shotgun (WGS) entry which is preliminary data.</text>
</comment>
<dbReference type="InterPro" id="IPR021218">
    <property type="entry name" value="DUF2784"/>
</dbReference>
<dbReference type="EMBL" id="PYFT01000001">
    <property type="protein sequence ID" value="PSR53082.1"/>
    <property type="molecule type" value="Genomic_DNA"/>
</dbReference>
<dbReference type="Proteomes" id="UP000240357">
    <property type="component" value="Unassembled WGS sequence"/>
</dbReference>
<feature type="transmembrane region" description="Helical" evidence="1">
    <location>
        <begin position="32"/>
        <end position="53"/>
    </location>
</feature>
<feature type="transmembrane region" description="Helical" evidence="1">
    <location>
        <begin position="6"/>
        <end position="25"/>
    </location>
</feature>
<dbReference type="OrthoDB" id="9813998at2"/>
<name>A0A2T2YC35_9BACT</name>
<dbReference type="AlphaFoldDB" id="A0A2T2YC35"/>
<evidence type="ECO:0000256" key="1">
    <source>
        <dbReference type="SAM" id="Phobius"/>
    </source>
</evidence>